<keyword evidence="1" id="KW-0812">Transmembrane</keyword>
<sequence>MISNNEAITLNGTEIEWIYWCILVTLIFVGVAFSHSAILYLFDRFISKGIGKLLRKYKRYKWNVAFGIGILSAIIVFGRLLAYTFNQGELCRVRTDTLISTKMGDWGGFATCLTSIFALMSVYLAFRALRSQTTAARRASFDATFTQIFAQHNILHRKVTQHNVLCKKITLLDIIIARCRAKNASNLFTMCREAFENEYLIKESKISISDFRKKYNSSIGLSSSADFKNYFKYIHREVSFVMYNSKDILEPKDQKRYVKLIEGQMNNDELFCYFINQLEYWISHKNEEEVNKYANYLKDNEFFKEICLTEDYQSLIKKACDISTEDIKDGDKPLIENKWLNEKAH</sequence>
<comment type="caution">
    <text evidence="2">The sequence shown here is derived from an EMBL/GenBank/DDBJ whole genome shotgun (WGS) entry which is preliminary data.</text>
</comment>
<reference evidence="2 3" key="1">
    <citation type="submission" date="2013-04" db="EMBL/GenBank/DDBJ databases">
        <title>The Genome Sequence of Bacteroides massiliensis dnLKV3.</title>
        <authorList>
            <consortium name="The Broad Institute Genomics Platform"/>
            <consortium name="The Broad Institute Genome Sequencing Center for Infectious Disease"/>
            <person name="Earl A."/>
            <person name="Xavier R."/>
            <person name="Kuhn K."/>
            <person name="Stappenbeck T."/>
            <person name="Walker B."/>
            <person name="Young S."/>
            <person name="Zeng Q."/>
            <person name="Gargeya S."/>
            <person name="Fitzgerald M."/>
            <person name="Haas B."/>
            <person name="Abouelleil A."/>
            <person name="Allen A.W."/>
            <person name="Alvarado L."/>
            <person name="Arachchi H.M."/>
            <person name="Berlin A.M."/>
            <person name="Chapman S.B."/>
            <person name="Gainer-Dewar J."/>
            <person name="Goldberg J."/>
            <person name="Griggs A."/>
            <person name="Gujja S."/>
            <person name="Hansen M."/>
            <person name="Howarth C."/>
            <person name="Imamovic A."/>
            <person name="Ireland A."/>
            <person name="Larimer J."/>
            <person name="McCowan C."/>
            <person name="Murphy C."/>
            <person name="Pearson M."/>
            <person name="Poon T.W."/>
            <person name="Priest M."/>
            <person name="Roberts A."/>
            <person name="Saif S."/>
            <person name="Shea T."/>
            <person name="Sisk P."/>
            <person name="Sykes S."/>
            <person name="Wortman J."/>
            <person name="Nusbaum C."/>
            <person name="Birren B."/>
        </authorList>
    </citation>
    <scope>NUCLEOTIDE SEQUENCE [LARGE SCALE GENOMIC DNA]</scope>
    <source>
        <strain evidence="3">dnLKV3</strain>
    </source>
</reference>
<feature type="transmembrane region" description="Helical" evidence="1">
    <location>
        <begin position="62"/>
        <end position="86"/>
    </location>
</feature>
<gene>
    <name evidence="2" type="ORF">C802_02970</name>
</gene>
<keyword evidence="1" id="KW-1133">Transmembrane helix</keyword>
<dbReference type="OrthoDB" id="1049333at2"/>
<feature type="transmembrane region" description="Helical" evidence="1">
    <location>
        <begin position="17"/>
        <end position="42"/>
    </location>
</feature>
<accession>R9I4Q8</accession>
<protein>
    <recommendedName>
        <fullName evidence="4">Phage abortive infection protein</fullName>
    </recommendedName>
</protein>
<dbReference type="PATRIC" id="fig|1235788.3.peg.3041"/>
<evidence type="ECO:0008006" key="4">
    <source>
        <dbReference type="Google" id="ProtNLM"/>
    </source>
</evidence>
<dbReference type="AlphaFoldDB" id="R9I4Q8"/>
<dbReference type="GeneID" id="82152082"/>
<dbReference type="HOGENOM" id="CLU_803292_0_0_10"/>
<organism evidence="2 3">
    <name type="scientific">Phocaeicola sartorii</name>
    <dbReference type="NCBI Taxonomy" id="671267"/>
    <lineage>
        <taxon>Bacteria</taxon>
        <taxon>Pseudomonadati</taxon>
        <taxon>Bacteroidota</taxon>
        <taxon>Bacteroidia</taxon>
        <taxon>Bacteroidales</taxon>
        <taxon>Bacteroidaceae</taxon>
        <taxon>Phocaeicola</taxon>
    </lineage>
</organism>
<dbReference type="EMBL" id="ASSP01000018">
    <property type="protein sequence ID" value="EOS11258.1"/>
    <property type="molecule type" value="Genomic_DNA"/>
</dbReference>
<dbReference type="RefSeq" id="WP_016277300.1">
    <property type="nucleotide sequence ID" value="NZ_JABVZU010000002.1"/>
</dbReference>
<evidence type="ECO:0000313" key="2">
    <source>
        <dbReference type="EMBL" id="EOS11258.1"/>
    </source>
</evidence>
<evidence type="ECO:0000256" key="1">
    <source>
        <dbReference type="SAM" id="Phobius"/>
    </source>
</evidence>
<proteinExistence type="predicted"/>
<name>R9I4Q8_9BACT</name>
<keyword evidence="3" id="KW-1185">Reference proteome</keyword>
<feature type="transmembrane region" description="Helical" evidence="1">
    <location>
        <begin position="106"/>
        <end position="129"/>
    </location>
</feature>
<evidence type="ECO:0000313" key="3">
    <source>
        <dbReference type="Proteomes" id="UP000014200"/>
    </source>
</evidence>
<dbReference type="Proteomes" id="UP000014200">
    <property type="component" value="Unassembled WGS sequence"/>
</dbReference>
<keyword evidence="1" id="KW-0472">Membrane</keyword>